<dbReference type="InterPro" id="IPR003439">
    <property type="entry name" value="ABC_transporter-like_ATP-bd"/>
</dbReference>
<evidence type="ECO:0000256" key="3">
    <source>
        <dbReference type="ARBA" id="ARBA00022475"/>
    </source>
</evidence>
<dbReference type="PROSITE" id="PS00211">
    <property type="entry name" value="ABC_TRANSPORTER_1"/>
    <property type="match status" value="1"/>
</dbReference>
<dbReference type="InterPro" id="IPR039421">
    <property type="entry name" value="Type_1_exporter"/>
</dbReference>
<evidence type="ECO:0000259" key="10">
    <source>
        <dbReference type="PROSITE" id="PS50893"/>
    </source>
</evidence>
<organism evidence="12 13">
    <name type="scientific">Candidatus Mailhella merdigallinarum</name>
    <dbReference type="NCBI Taxonomy" id="2838658"/>
    <lineage>
        <taxon>Bacteria</taxon>
        <taxon>Pseudomonadati</taxon>
        <taxon>Thermodesulfobacteriota</taxon>
        <taxon>Desulfovibrionia</taxon>
        <taxon>Desulfovibrionales</taxon>
        <taxon>Desulfovibrionaceae</taxon>
        <taxon>Mailhella</taxon>
    </lineage>
</organism>
<dbReference type="Gene3D" id="1.20.1560.10">
    <property type="entry name" value="ABC transporter type 1, transmembrane domain"/>
    <property type="match status" value="1"/>
</dbReference>
<dbReference type="GO" id="GO:0005886">
    <property type="term" value="C:plasma membrane"/>
    <property type="evidence" value="ECO:0007669"/>
    <property type="project" value="UniProtKB-SubCell"/>
</dbReference>
<evidence type="ECO:0000313" key="13">
    <source>
        <dbReference type="Proteomes" id="UP000824225"/>
    </source>
</evidence>
<dbReference type="InterPro" id="IPR003593">
    <property type="entry name" value="AAA+_ATPase"/>
</dbReference>
<dbReference type="PANTHER" id="PTHR43394:SF1">
    <property type="entry name" value="ATP-BINDING CASSETTE SUB-FAMILY B MEMBER 10, MITOCHONDRIAL"/>
    <property type="match status" value="1"/>
</dbReference>
<feature type="transmembrane region" description="Helical" evidence="9">
    <location>
        <begin position="181"/>
        <end position="197"/>
    </location>
</feature>
<proteinExistence type="predicted"/>
<dbReference type="GO" id="GO:0015421">
    <property type="term" value="F:ABC-type oligopeptide transporter activity"/>
    <property type="evidence" value="ECO:0007669"/>
    <property type="project" value="TreeGrafter"/>
</dbReference>
<name>A0A9D2KL94_9BACT</name>
<dbReference type="SMART" id="SM00382">
    <property type="entry name" value="AAA"/>
    <property type="match status" value="1"/>
</dbReference>
<dbReference type="Pfam" id="PF00005">
    <property type="entry name" value="ABC_tran"/>
    <property type="match status" value="1"/>
</dbReference>
<feature type="transmembrane region" description="Helical" evidence="9">
    <location>
        <begin position="273"/>
        <end position="291"/>
    </location>
</feature>
<feature type="domain" description="ABC transmembrane type-1" evidence="11">
    <location>
        <begin position="34"/>
        <end position="326"/>
    </location>
</feature>
<dbReference type="SUPFAM" id="SSF90123">
    <property type="entry name" value="ABC transporter transmembrane region"/>
    <property type="match status" value="1"/>
</dbReference>
<dbReference type="SUPFAM" id="SSF52540">
    <property type="entry name" value="P-loop containing nucleoside triphosphate hydrolases"/>
    <property type="match status" value="1"/>
</dbReference>
<evidence type="ECO:0000256" key="4">
    <source>
        <dbReference type="ARBA" id="ARBA00022692"/>
    </source>
</evidence>
<evidence type="ECO:0000256" key="1">
    <source>
        <dbReference type="ARBA" id="ARBA00004651"/>
    </source>
</evidence>
<dbReference type="Gene3D" id="3.40.50.300">
    <property type="entry name" value="P-loop containing nucleotide triphosphate hydrolases"/>
    <property type="match status" value="1"/>
</dbReference>
<dbReference type="PANTHER" id="PTHR43394">
    <property type="entry name" value="ATP-DEPENDENT PERMEASE MDL1, MITOCHONDRIAL"/>
    <property type="match status" value="1"/>
</dbReference>
<dbReference type="PROSITE" id="PS50893">
    <property type="entry name" value="ABC_TRANSPORTER_2"/>
    <property type="match status" value="1"/>
</dbReference>
<dbReference type="InterPro" id="IPR027417">
    <property type="entry name" value="P-loop_NTPase"/>
</dbReference>
<dbReference type="InterPro" id="IPR017871">
    <property type="entry name" value="ABC_transporter-like_CS"/>
</dbReference>
<keyword evidence="8 9" id="KW-0472">Membrane</keyword>
<evidence type="ECO:0000256" key="8">
    <source>
        <dbReference type="ARBA" id="ARBA00023136"/>
    </source>
</evidence>
<feature type="transmembrane region" description="Helical" evidence="9">
    <location>
        <begin position="77"/>
        <end position="97"/>
    </location>
</feature>
<comment type="caution">
    <text evidence="12">The sequence shown here is derived from an EMBL/GenBank/DDBJ whole genome shotgun (WGS) entry which is preliminary data.</text>
</comment>
<evidence type="ECO:0000259" key="11">
    <source>
        <dbReference type="PROSITE" id="PS50929"/>
    </source>
</evidence>
<evidence type="ECO:0000256" key="7">
    <source>
        <dbReference type="ARBA" id="ARBA00022989"/>
    </source>
</evidence>
<feature type="transmembrane region" description="Helical" evidence="9">
    <location>
        <begin position="32"/>
        <end position="57"/>
    </location>
</feature>
<dbReference type="EMBL" id="DXAN01000016">
    <property type="protein sequence ID" value="HJA08521.1"/>
    <property type="molecule type" value="Genomic_DNA"/>
</dbReference>
<sequence>MARTHTFPTVPVMTLPQLFHHIRPFARPYRPLIAVALLLTFVGSLTAQVNAWVLRYAVDAVSKLLAEHKSLLDGREVLIAIAAILLGKEIINVFLQFGQKYYGEKLRIELARDLAQTVIAKILAFKLAFYATDANQPGKLQTRIDRGIESLARLVQNFFIDILPLFANAAVALLMMFHANVWVGLVGFVTVPIYYWVSRVQARRLTRARRTIKKLRENKSQGILSIVESMPVIKSFLREDIEENRQMELQTGLTAAQMSIRTTSFVFDGLKTFIEQIGVVAIILLTTWFVLTGRMTIGAIMFHILLYSNVTAPIRRLHLLYDQMNDALIYAEGFFDILSADHQVERSGDYRPGSLRGDFTLRGVRFTYPGNSLPTLKDIDMDIPAGRITALVGLSGAGKSTLINLLDKFYQPDSGALLLDGVPLADYDTAFVRGHIGLVLQKNHIFNGTVEENIRYGKPEATREEVLEAARKSFIHKQIEALPLGYDTPAQDLSGGQQQKIAIARMFLKNPSIIFLDEPTASLDAVATEQIKNSLDAIKKNRTVVIISHSISQIIDADRIYVMREGRIVESGTHDELYAGNGAYRDIFDAMARSLNMDKIARTLDACACPPPDKETQGAESAAVDTEN</sequence>
<dbReference type="FunFam" id="3.40.50.300:FF:000221">
    <property type="entry name" value="Multidrug ABC transporter ATP-binding protein"/>
    <property type="match status" value="1"/>
</dbReference>
<feature type="transmembrane region" description="Helical" evidence="9">
    <location>
        <begin position="154"/>
        <end position="175"/>
    </location>
</feature>
<dbReference type="AlphaFoldDB" id="A0A9D2KL94"/>
<feature type="domain" description="ABC transporter" evidence="10">
    <location>
        <begin position="359"/>
        <end position="590"/>
    </location>
</feature>
<keyword evidence="5" id="KW-0547">Nucleotide-binding</keyword>
<dbReference type="InterPro" id="IPR011527">
    <property type="entry name" value="ABC1_TM_dom"/>
</dbReference>
<accession>A0A9D2KL94</accession>
<evidence type="ECO:0000256" key="6">
    <source>
        <dbReference type="ARBA" id="ARBA00022840"/>
    </source>
</evidence>
<keyword evidence="7 9" id="KW-1133">Transmembrane helix</keyword>
<dbReference type="Proteomes" id="UP000824225">
    <property type="component" value="Unassembled WGS sequence"/>
</dbReference>
<keyword evidence="2" id="KW-0813">Transport</keyword>
<reference evidence="12" key="2">
    <citation type="submission" date="2021-04" db="EMBL/GenBank/DDBJ databases">
        <authorList>
            <person name="Gilroy R."/>
        </authorList>
    </citation>
    <scope>NUCLEOTIDE SEQUENCE</scope>
    <source>
        <strain evidence="12">CHK186-16707</strain>
    </source>
</reference>
<protein>
    <submittedName>
        <fullName evidence="12">ABC transporter ATP-binding protein/permease</fullName>
    </submittedName>
</protein>
<dbReference type="GO" id="GO:0005524">
    <property type="term" value="F:ATP binding"/>
    <property type="evidence" value="ECO:0007669"/>
    <property type="project" value="UniProtKB-KW"/>
</dbReference>
<dbReference type="PROSITE" id="PS50929">
    <property type="entry name" value="ABC_TM1F"/>
    <property type="match status" value="1"/>
</dbReference>
<evidence type="ECO:0000256" key="5">
    <source>
        <dbReference type="ARBA" id="ARBA00022741"/>
    </source>
</evidence>
<evidence type="ECO:0000256" key="9">
    <source>
        <dbReference type="SAM" id="Phobius"/>
    </source>
</evidence>
<reference evidence="12" key="1">
    <citation type="journal article" date="2021" name="PeerJ">
        <title>Extensive microbial diversity within the chicken gut microbiome revealed by metagenomics and culture.</title>
        <authorList>
            <person name="Gilroy R."/>
            <person name="Ravi A."/>
            <person name="Getino M."/>
            <person name="Pursley I."/>
            <person name="Horton D.L."/>
            <person name="Alikhan N.F."/>
            <person name="Baker D."/>
            <person name="Gharbi K."/>
            <person name="Hall N."/>
            <person name="Watson M."/>
            <person name="Adriaenssens E.M."/>
            <person name="Foster-Nyarko E."/>
            <person name="Jarju S."/>
            <person name="Secka A."/>
            <person name="Antonio M."/>
            <person name="Oren A."/>
            <person name="Chaudhuri R.R."/>
            <person name="La Ragione R."/>
            <person name="Hildebrand F."/>
            <person name="Pallen M.J."/>
        </authorList>
    </citation>
    <scope>NUCLEOTIDE SEQUENCE</scope>
    <source>
        <strain evidence="12">CHK186-16707</strain>
    </source>
</reference>
<dbReference type="Pfam" id="PF00664">
    <property type="entry name" value="ABC_membrane"/>
    <property type="match status" value="1"/>
</dbReference>
<dbReference type="GO" id="GO:0016887">
    <property type="term" value="F:ATP hydrolysis activity"/>
    <property type="evidence" value="ECO:0007669"/>
    <property type="project" value="InterPro"/>
</dbReference>
<dbReference type="InterPro" id="IPR036640">
    <property type="entry name" value="ABC1_TM_sf"/>
</dbReference>
<keyword evidence="6 12" id="KW-0067">ATP-binding</keyword>
<evidence type="ECO:0000256" key="2">
    <source>
        <dbReference type="ARBA" id="ARBA00022448"/>
    </source>
</evidence>
<evidence type="ECO:0000313" key="12">
    <source>
        <dbReference type="EMBL" id="HJA08521.1"/>
    </source>
</evidence>
<keyword evidence="4 9" id="KW-0812">Transmembrane</keyword>
<keyword evidence="3" id="KW-1003">Cell membrane</keyword>
<gene>
    <name evidence="12" type="ORF">H9962_04960</name>
</gene>
<dbReference type="CDD" id="cd07346">
    <property type="entry name" value="ABC_6TM_exporters"/>
    <property type="match status" value="1"/>
</dbReference>
<comment type="subcellular location">
    <subcellularLocation>
        <location evidence="1">Cell membrane</location>
        <topology evidence="1">Multi-pass membrane protein</topology>
    </subcellularLocation>
</comment>